<dbReference type="Proteomes" id="UP000549617">
    <property type="component" value="Unassembled WGS sequence"/>
</dbReference>
<dbReference type="Pfam" id="PF07589">
    <property type="entry name" value="PEP-CTERM"/>
    <property type="match status" value="1"/>
</dbReference>
<reference evidence="3 4" key="1">
    <citation type="submission" date="2020-08" db="EMBL/GenBank/DDBJ databases">
        <title>Genomic Encyclopedia of Type Strains, Phase IV (KMG-IV): sequencing the most valuable type-strain genomes for metagenomic binning, comparative biology and taxonomic classification.</title>
        <authorList>
            <person name="Goeker M."/>
        </authorList>
    </citation>
    <scope>NUCLEOTIDE SEQUENCE [LARGE SCALE GENOMIC DNA]</scope>
    <source>
        <strain evidence="3 4">DSM 25079</strain>
    </source>
</reference>
<gene>
    <name evidence="3" type="ORF">FHS49_002161</name>
</gene>
<evidence type="ECO:0000313" key="3">
    <source>
        <dbReference type="EMBL" id="MBB5686145.1"/>
    </source>
</evidence>
<dbReference type="EMBL" id="JACIJC010000003">
    <property type="protein sequence ID" value="MBB5686145.1"/>
    <property type="molecule type" value="Genomic_DNA"/>
</dbReference>
<keyword evidence="1" id="KW-0732">Signal</keyword>
<evidence type="ECO:0000259" key="2">
    <source>
        <dbReference type="Pfam" id="PF07589"/>
    </source>
</evidence>
<feature type="chain" id="PRO_5031406433" description="Ice-binding protein C-terminal domain-containing protein" evidence="1">
    <location>
        <begin position="22"/>
        <end position="201"/>
    </location>
</feature>
<evidence type="ECO:0000313" key="4">
    <source>
        <dbReference type="Proteomes" id="UP000549617"/>
    </source>
</evidence>
<dbReference type="RefSeq" id="WP_184018219.1">
    <property type="nucleotide sequence ID" value="NZ_JACIJC010000003.1"/>
</dbReference>
<comment type="caution">
    <text evidence="3">The sequence shown here is derived from an EMBL/GenBank/DDBJ whole genome shotgun (WGS) entry which is preliminary data.</text>
</comment>
<dbReference type="InterPro" id="IPR013424">
    <property type="entry name" value="Ice-binding_C"/>
</dbReference>
<evidence type="ECO:0000256" key="1">
    <source>
        <dbReference type="SAM" id="SignalP"/>
    </source>
</evidence>
<feature type="domain" description="Ice-binding protein C-terminal" evidence="2">
    <location>
        <begin position="169"/>
        <end position="194"/>
    </location>
</feature>
<dbReference type="NCBIfam" id="TIGR02595">
    <property type="entry name" value="PEP_CTERM"/>
    <property type="match status" value="1"/>
</dbReference>
<proteinExistence type="predicted"/>
<keyword evidence="4" id="KW-1185">Reference proteome</keyword>
<protein>
    <recommendedName>
        <fullName evidence="2">Ice-binding protein C-terminal domain-containing protein</fullName>
    </recommendedName>
</protein>
<accession>A0A7W9AIA7</accession>
<name>A0A7W9AIA7_9SPHN</name>
<feature type="signal peptide" evidence="1">
    <location>
        <begin position="1"/>
        <end position="21"/>
    </location>
</feature>
<sequence>MKTFVKLLLATAAIAAQPAQAAVTVGGFTLDTTVFGAQTGVHSTGTQDPNDTLTGFVNKDGSGVTFSTTTGNLSITGGGEATINGDPKIENLNVAFQKSWDSVTFNFAGTGSVFSLLVNGTALFSGADCCTIETSGQYTVTGAGINNLAFTFSPGISDAKQFRVKGVSAVPEPATWGMMLIGFGAVGSAMRRRRVMKPSFI</sequence>
<organism evidence="3 4">
    <name type="scientific">Sphingobium boeckii</name>
    <dbReference type="NCBI Taxonomy" id="1082345"/>
    <lineage>
        <taxon>Bacteria</taxon>
        <taxon>Pseudomonadati</taxon>
        <taxon>Pseudomonadota</taxon>
        <taxon>Alphaproteobacteria</taxon>
        <taxon>Sphingomonadales</taxon>
        <taxon>Sphingomonadaceae</taxon>
        <taxon>Sphingobium</taxon>
    </lineage>
</organism>
<dbReference type="NCBIfam" id="NF035944">
    <property type="entry name" value="PEPxxWA-CTERM"/>
    <property type="match status" value="1"/>
</dbReference>
<dbReference type="AlphaFoldDB" id="A0A7W9AIA7"/>